<dbReference type="PROSITE" id="PS51257">
    <property type="entry name" value="PROKAR_LIPOPROTEIN"/>
    <property type="match status" value="1"/>
</dbReference>
<organism evidence="2 3">
    <name type="scientific">Aureobasidium subglaciale (strain EXF-2481)</name>
    <name type="common">Aureobasidium pullulans var. subglaciale</name>
    <dbReference type="NCBI Taxonomy" id="1043005"/>
    <lineage>
        <taxon>Eukaryota</taxon>
        <taxon>Fungi</taxon>
        <taxon>Dikarya</taxon>
        <taxon>Ascomycota</taxon>
        <taxon>Pezizomycotina</taxon>
        <taxon>Dothideomycetes</taxon>
        <taxon>Dothideomycetidae</taxon>
        <taxon>Dothideales</taxon>
        <taxon>Saccotheciaceae</taxon>
        <taxon>Aureobasidium</taxon>
    </lineage>
</organism>
<dbReference type="GeneID" id="25363399"/>
<dbReference type="OrthoDB" id="3940693at2759"/>
<dbReference type="AlphaFoldDB" id="A0A074YNJ0"/>
<protein>
    <submittedName>
        <fullName evidence="2">Uncharacterized protein</fullName>
    </submittedName>
</protein>
<dbReference type="Proteomes" id="UP000030641">
    <property type="component" value="Unassembled WGS sequence"/>
</dbReference>
<sequence length="255" mass="28668">MLRDLKNNAIMPMAISPFTPLILLTFGCFVYRERVQSAPVLLCPIPSSMSNVENAVNDDLNLATASKITTEENIVPDVDNSFDVTRRDFWHEVPGRIKMHDKRASTEEQERRRLFERRGRLHRVVSKFLAKASNTNAPAVLRRRRHSTSTLVVERANALVQDDRHGEGQDAEQAQVAKPSRRKSLLSRARSLRGVKSLSDLRVAARKGDKGKGQSGYPQTRRNGQVEGVFECAVVRMKSVHSATSAPLYFFRGAE</sequence>
<feature type="region of interest" description="Disordered" evidence="1">
    <location>
        <begin position="200"/>
        <end position="222"/>
    </location>
</feature>
<dbReference type="RefSeq" id="XP_013346223.1">
    <property type="nucleotide sequence ID" value="XM_013490769.1"/>
</dbReference>
<feature type="region of interest" description="Disordered" evidence="1">
    <location>
        <begin position="160"/>
        <end position="186"/>
    </location>
</feature>
<name>A0A074YNJ0_AURSE</name>
<dbReference type="HOGENOM" id="CLU_1089829_0_0_1"/>
<evidence type="ECO:0000313" key="3">
    <source>
        <dbReference type="Proteomes" id="UP000030641"/>
    </source>
</evidence>
<dbReference type="EMBL" id="KL584753">
    <property type="protein sequence ID" value="KEQ97664.1"/>
    <property type="molecule type" value="Genomic_DNA"/>
</dbReference>
<evidence type="ECO:0000313" key="2">
    <source>
        <dbReference type="EMBL" id="KEQ97664.1"/>
    </source>
</evidence>
<reference evidence="2 3" key="1">
    <citation type="journal article" date="2014" name="BMC Genomics">
        <title>Genome sequencing of four Aureobasidium pullulans varieties: biotechnological potential, stress tolerance, and description of new species.</title>
        <authorList>
            <person name="Gostin Ar C."/>
            <person name="Ohm R.A."/>
            <person name="Kogej T."/>
            <person name="Sonjak S."/>
            <person name="Turk M."/>
            <person name="Zajc J."/>
            <person name="Zalar P."/>
            <person name="Grube M."/>
            <person name="Sun H."/>
            <person name="Han J."/>
            <person name="Sharma A."/>
            <person name="Chiniquy J."/>
            <person name="Ngan C.Y."/>
            <person name="Lipzen A."/>
            <person name="Barry K."/>
            <person name="Grigoriev I.V."/>
            <person name="Gunde-Cimerman N."/>
        </authorList>
    </citation>
    <scope>NUCLEOTIDE SEQUENCE [LARGE SCALE GENOMIC DNA]</scope>
    <source>
        <strain evidence="2 3">EXF-2481</strain>
    </source>
</reference>
<accession>A0A074YNJ0</accession>
<dbReference type="InParanoid" id="A0A074YNJ0"/>
<proteinExistence type="predicted"/>
<keyword evidence="3" id="KW-1185">Reference proteome</keyword>
<evidence type="ECO:0000256" key="1">
    <source>
        <dbReference type="SAM" id="MobiDB-lite"/>
    </source>
</evidence>
<gene>
    <name evidence="2" type="ORF">AUEXF2481DRAFT_27032</name>
</gene>